<protein>
    <submittedName>
        <fullName evidence="1">Uncharacterized protein</fullName>
    </submittedName>
</protein>
<organism evidence="1">
    <name type="scientific">Arundo donax</name>
    <name type="common">Giant reed</name>
    <name type="synonym">Donax arundinaceus</name>
    <dbReference type="NCBI Taxonomy" id="35708"/>
    <lineage>
        <taxon>Eukaryota</taxon>
        <taxon>Viridiplantae</taxon>
        <taxon>Streptophyta</taxon>
        <taxon>Embryophyta</taxon>
        <taxon>Tracheophyta</taxon>
        <taxon>Spermatophyta</taxon>
        <taxon>Magnoliopsida</taxon>
        <taxon>Liliopsida</taxon>
        <taxon>Poales</taxon>
        <taxon>Poaceae</taxon>
        <taxon>PACMAD clade</taxon>
        <taxon>Arundinoideae</taxon>
        <taxon>Arundineae</taxon>
        <taxon>Arundo</taxon>
    </lineage>
</organism>
<evidence type="ECO:0000313" key="1">
    <source>
        <dbReference type="EMBL" id="JAD14461.1"/>
    </source>
</evidence>
<proteinExistence type="predicted"/>
<accession>A0A0A8XMZ9</accession>
<reference evidence="1" key="2">
    <citation type="journal article" date="2015" name="Data Brief">
        <title>Shoot transcriptome of the giant reed, Arundo donax.</title>
        <authorList>
            <person name="Barrero R.A."/>
            <person name="Guerrero F.D."/>
            <person name="Moolhuijzen P."/>
            <person name="Goolsby J.A."/>
            <person name="Tidwell J."/>
            <person name="Bellgard S.E."/>
            <person name="Bellgard M.I."/>
        </authorList>
    </citation>
    <scope>NUCLEOTIDE SEQUENCE</scope>
    <source>
        <tissue evidence="1">Shoot tissue taken approximately 20 cm above the soil surface</tissue>
    </source>
</reference>
<name>A0A0A8XMZ9_ARUDO</name>
<sequence length="118" mass="13310">MCSTTILAGTPSTSFNSLISTSVDNSLNIFLPSWKMVMVTIVRCPDRLSHKEPHCLDVVVTIQREAVIHSCRQNNHASFLHCYTDPLIIFVPHVKVSTTLKTIAYLFIGMQVFFKEIL</sequence>
<reference evidence="1" key="1">
    <citation type="submission" date="2014-09" db="EMBL/GenBank/DDBJ databases">
        <authorList>
            <person name="Magalhaes I.L.F."/>
            <person name="Oliveira U."/>
            <person name="Santos F.R."/>
            <person name="Vidigal T.H.D.A."/>
            <person name="Brescovit A.D."/>
            <person name="Santos A.J."/>
        </authorList>
    </citation>
    <scope>NUCLEOTIDE SEQUENCE</scope>
    <source>
        <tissue evidence="1">Shoot tissue taken approximately 20 cm above the soil surface</tissue>
    </source>
</reference>
<dbReference type="AlphaFoldDB" id="A0A0A8XMZ9"/>
<dbReference type="EMBL" id="GBRH01283434">
    <property type="protein sequence ID" value="JAD14461.1"/>
    <property type="molecule type" value="Transcribed_RNA"/>
</dbReference>